<evidence type="ECO:0000313" key="13">
    <source>
        <dbReference type="Proteomes" id="UP001589575"/>
    </source>
</evidence>
<evidence type="ECO:0000256" key="1">
    <source>
        <dbReference type="ARBA" id="ARBA00000968"/>
    </source>
</evidence>
<comment type="caution">
    <text evidence="12">The sequence shown here is derived from an EMBL/GenBank/DDBJ whole genome shotgun (WGS) entry which is preliminary data.</text>
</comment>
<comment type="pathway">
    <text evidence="3">Cofactor biosynthesis; riboflavin biosynthesis; riboflavin from 2-hydroxy-3-oxobutyl phosphate and 5-amino-6-(D-ribitylamino)uracil: step 2/2.</text>
</comment>
<evidence type="ECO:0000256" key="7">
    <source>
        <dbReference type="ARBA" id="ARBA00022679"/>
    </source>
</evidence>
<dbReference type="InterPro" id="IPR023366">
    <property type="entry name" value="ATP_synth_asu-like_sf"/>
</dbReference>
<feature type="domain" description="Lumazine-binding" evidence="11">
    <location>
        <begin position="110"/>
        <end position="225"/>
    </location>
</feature>
<evidence type="ECO:0000256" key="9">
    <source>
        <dbReference type="NCBIfam" id="TIGR00187"/>
    </source>
</evidence>
<dbReference type="RefSeq" id="WP_378039742.1">
    <property type="nucleotide sequence ID" value="NZ_JBHLWH010000001.1"/>
</dbReference>
<evidence type="ECO:0000313" key="12">
    <source>
        <dbReference type="EMBL" id="MFB9070310.1"/>
    </source>
</evidence>
<dbReference type="GO" id="GO:0004746">
    <property type="term" value="F:riboflavin synthase activity"/>
    <property type="evidence" value="ECO:0007669"/>
    <property type="project" value="UniProtKB-EC"/>
</dbReference>
<dbReference type="InterPro" id="IPR026017">
    <property type="entry name" value="Lumazine-bd_dom"/>
</dbReference>
<dbReference type="NCBIfam" id="TIGR00187">
    <property type="entry name" value="ribE"/>
    <property type="match status" value="1"/>
</dbReference>
<feature type="repeat" description="Lumazine-binding" evidence="10">
    <location>
        <begin position="1"/>
        <end position="109"/>
    </location>
</feature>
<feature type="repeat" description="Lumazine-binding" evidence="10">
    <location>
        <begin position="110"/>
        <end position="225"/>
    </location>
</feature>
<keyword evidence="7 12" id="KW-0808">Transferase</keyword>
<evidence type="ECO:0000256" key="5">
    <source>
        <dbReference type="ARBA" id="ARBA00013950"/>
    </source>
</evidence>
<gene>
    <name evidence="12" type="ORF">ACFFX0_03565</name>
</gene>
<dbReference type="PROSITE" id="PS51177">
    <property type="entry name" value="LUMAZINE_BIND"/>
    <property type="match status" value="2"/>
</dbReference>
<evidence type="ECO:0000259" key="11">
    <source>
        <dbReference type="PROSITE" id="PS51177"/>
    </source>
</evidence>
<protein>
    <recommendedName>
        <fullName evidence="5 9">Riboflavin synthase</fullName>
        <ecNumber evidence="4 9">2.5.1.9</ecNumber>
    </recommendedName>
</protein>
<dbReference type="PIRSF" id="PIRSF000498">
    <property type="entry name" value="Riboflavin_syn_A"/>
    <property type="match status" value="1"/>
</dbReference>
<feature type="domain" description="Lumazine-binding" evidence="11">
    <location>
        <begin position="1"/>
        <end position="109"/>
    </location>
</feature>
<dbReference type="InterPro" id="IPR017938">
    <property type="entry name" value="Riboflavin_synthase-like_b-brl"/>
</dbReference>
<keyword evidence="8" id="KW-0677">Repeat</keyword>
<dbReference type="CDD" id="cd00402">
    <property type="entry name" value="Riboflavin_synthase_like"/>
    <property type="match status" value="1"/>
</dbReference>
<dbReference type="NCBIfam" id="NF006767">
    <property type="entry name" value="PRK09289.1"/>
    <property type="match status" value="1"/>
</dbReference>
<evidence type="ECO:0000256" key="8">
    <source>
        <dbReference type="ARBA" id="ARBA00022737"/>
    </source>
</evidence>
<evidence type="ECO:0000256" key="3">
    <source>
        <dbReference type="ARBA" id="ARBA00004887"/>
    </source>
</evidence>
<dbReference type="EMBL" id="JBHMFI010000001">
    <property type="protein sequence ID" value="MFB9070310.1"/>
    <property type="molecule type" value="Genomic_DNA"/>
</dbReference>
<organism evidence="12 13">
    <name type="scientific">Citricoccus parietis</name>
    <dbReference type="NCBI Taxonomy" id="592307"/>
    <lineage>
        <taxon>Bacteria</taxon>
        <taxon>Bacillati</taxon>
        <taxon>Actinomycetota</taxon>
        <taxon>Actinomycetes</taxon>
        <taxon>Micrococcales</taxon>
        <taxon>Micrococcaceae</taxon>
        <taxon>Citricoccus</taxon>
    </lineage>
</organism>
<keyword evidence="13" id="KW-1185">Reference proteome</keyword>
<accession>A0ABV5FUF2</accession>
<dbReference type="SUPFAM" id="SSF63380">
    <property type="entry name" value="Riboflavin synthase domain-like"/>
    <property type="match status" value="2"/>
</dbReference>
<comment type="catalytic activity">
    <reaction evidence="1">
        <text>2 6,7-dimethyl-8-(1-D-ribityl)lumazine + H(+) = 5-amino-6-(D-ribitylamino)uracil + riboflavin</text>
        <dbReference type="Rhea" id="RHEA:20772"/>
        <dbReference type="ChEBI" id="CHEBI:15378"/>
        <dbReference type="ChEBI" id="CHEBI:15934"/>
        <dbReference type="ChEBI" id="CHEBI:57986"/>
        <dbReference type="ChEBI" id="CHEBI:58201"/>
        <dbReference type="EC" id="2.5.1.9"/>
    </reaction>
</comment>
<comment type="function">
    <text evidence="2">Catalyzes the dismutation of two molecules of 6,7-dimethyl-8-ribityllumazine, resulting in the formation of riboflavin and 5-amino-6-(D-ribitylamino)uracil.</text>
</comment>
<dbReference type="PANTHER" id="PTHR21098:SF12">
    <property type="entry name" value="RIBOFLAVIN SYNTHASE"/>
    <property type="match status" value="1"/>
</dbReference>
<evidence type="ECO:0000256" key="6">
    <source>
        <dbReference type="ARBA" id="ARBA00022619"/>
    </source>
</evidence>
<dbReference type="PANTHER" id="PTHR21098">
    <property type="entry name" value="RIBOFLAVIN SYNTHASE ALPHA CHAIN"/>
    <property type="match status" value="1"/>
</dbReference>
<sequence length="242" mass="24936">MFTGIITELGTITELEHRPDQDSARLTIHAPASSVDLPLGGSLAVNGTCLTATAVSVADGASTEDLKPGSVIVDVIGETLRRTAVGDLQAGDRVNLERCMPASGRFDGHIVQGHVDGTGTIAKIEVHGSWRQVRIALPSGLGRYVAEKGSIAVDGVSLTVTAVNDVNRASESETLSGAPSGAANDWFEIGLIPATLAETTLGTRSVGDRVNLEVDVVAKYAARLTDHDRASASATAGQEVAG</sequence>
<evidence type="ECO:0000256" key="10">
    <source>
        <dbReference type="PROSITE-ProRule" id="PRU00524"/>
    </source>
</evidence>
<keyword evidence="6" id="KW-0686">Riboflavin biosynthesis</keyword>
<proteinExistence type="predicted"/>
<dbReference type="EC" id="2.5.1.9" evidence="4 9"/>
<dbReference type="Gene3D" id="2.40.30.20">
    <property type="match status" value="2"/>
</dbReference>
<name>A0ABV5FUF2_9MICC</name>
<dbReference type="InterPro" id="IPR001783">
    <property type="entry name" value="Lumazine-bd"/>
</dbReference>
<dbReference type="Proteomes" id="UP001589575">
    <property type="component" value="Unassembled WGS sequence"/>
</dbReference>
<dbReference type="Pfam" id="PF00677">
    <property type="entry name" value="Lum_binding"/>
    <property type="match status" value="2"/>
</dbReference>
<evidence type="ECO:0000256" key="2">
    <source>
        <dbReference type="ARBA" id="ARBA00002803"/>
    </source>
</evidence>
<reference evidence="12 13" key="1">
    <citation type="submission" date="2024-09" db="EMBL/GenBank/DDBJ databases">
        <authorList>
            <person name="Sun Q."/>
            <person name="Mori K."/>
        </authorList>
    </citation>
    <scope>NUCLEOTIDE SEQUENCE [LARGE SCALE GENOMIC DNA]</scope>
    <source>
        <strain evidence="12 13">CCM 7609</strain>
    </source>
</reference>
<evidence type="ECO:0000256" key="4">
    <source>
        <dbReference type="ARBA" id="ARBA00012827"/>
    </source>
</evidence>